<dbReference type="PANTHER" id="PTHR33933:SF1">
    <property type="entry name" value="PROTEIN ADENYLYLTRANSFERASE MNTA-RELATED"/>
    <property type="match status" value="1"/>
</dbReference>
<feature type="domain" description="Polymerase beta nucleotidyltransferase" evidence="1">
    <location>
        <begin position="10"/>
        <end position="87"/>
    </location>
</feature>
<dbReference type="CDD" id="cd05403">
    <property type="entry name" value="NT_KNTase_like"/>
    <property type="match status" value="1"/>
</dbReference>
<evidence type="ECO:0000313" key="2">
    <source>
        <dbReference type="EMBL" id="QNO47714.1"/>
    </source>
</evidence>
<dbReference type="EMBL" id="MT631272">
    <property type="protein sequence ID" value="QNO47714.1"/>
    <property type="molecule type" value="Genomic_DNA"/>
</dbReference>
<dbReference type="InterPro" id="IPR043519">
    <property type="entry name" value="NT_sf"/>
</dbReference>
<dbReference type="Gene3D" id="3.30.460.10">
    <property type="entry name" value="Beta Polymerase, domain 2"/>
    <property type="match status" value="1"/>
</dbReference>
<evidence type="ECO:0000259" key="1">
    <source>
        <dbReference type="Pfam" id="PF18765"/>
    </source>
</evidence>
<gene>
    <name evidence="2" type="ORF">LDJELIEA_00012</name>
</gene>
<dbReference type="InterPro" id="IPR052548">
    <property type="entry name" value="Type_VII_TA_antitoxin"/>
</dbReference>
<dbReference type="PANTHER" id="PTHR33933">
    <property type="entry name" value="NUCLEOTIDYLTRANSFERASE"/>
    <property type="match status" value="1"/>
</dbReference>
<protein>
    <recommendedName>
        <fullName evidence="1">Polymerase beta nucleotidyltransferase domain-containing protein</fullName>
    </recommendedName>
</protein>
<proteinExistence type="predicted"/>
<accession>A0A7G9YI80</accession>
<reference evidence="2" key="1">
    <citation type="submission" date="2020-06" db="EMBL/GenBank/DDBJ databases">
        <title>Unique genomic features of the anaerobic methanotrophic archaea.</title>
        <authorList>
            <person name="Chadwick G.L."/>
            <person name="Skennerton C.T."/>
            <person name="Laso-Perez R."/>
            <person name="Leu A.O."/>
            <person name="Speth D.R."/>
            <person name="Yu H."/>
            <person name="Morgan-Lang C."/>
            <person name="Hatzenpichler R."/>
            <person name="Goudeau D."/>
            <person name="Malmstrom R."/>
            <person name="Brazelton W.J."/>
            <person name="Woyke T."/>
            <person name="Hallam S.J."/>
            <person name="Tyson G.W."/>
            <person name="Wegener G."/>
            <person name="Boetius A."/>
            <person name="Orphan V."/>
        </authorList>
    </citation>
    <scope>NUCLEOTIDE SEQUENCE</scope>
</reference>
<dbReference type="SUPFAM" id="SSF81301">
    <property type="entry name" value="Nucleotidyltransferase"/>
    <property type="match status" value="1"/>
</dbReference>
<dbReference type="AlphaFoldDB" id="A0A7G9YI80"/>
<name>A0A7G9YI80_9EURY</name>
<dbReference type="Pfam" id="PF18765">
    <property type="entry name" value="Polbeta"/>
    <property type="match status" value="1"/>
</dbReference>
<sequence length="119" mass="13350">MDEIGTISDEIVDKIANAFNPEKIIVFGSHAYGRPTGKSDIGILVIMESNKREIERMVAVSKLIREHHKKIDFDIIVKTPEEVKHRLDIGDPFISEIISKGKVLAHRKTAHKTAKPSIP</sequence>
<organism evidence="2">
    <name type="scientific">Candidatus Methanogaster sp. ANME-2c ERB4</name>
    <dbReference type="NCBI Taxonomy" id="2759911"/>
    <lineage>
        <taxon>Archaea</taxon>
        <taxon>Methanobacteriati</taxon>
        <taxon>Methanobacteriota</taxon>
        <taxon>Stenosarchaea group</taxon>
        <taxon>Methanomicrobia</taxon>
        <taxon>Methanosarcinales</taxon>
        <taxon>ANME-2 cluster</taxon>
        <taxon>Candidatus Methanogasteraceae</taxon>
        <taxon>Candidatus Methanogaster</taxon>
    </lineage>
</organism>
<dbReference type="InterPro" id="IPR041633">
    <property type="entry name" value="Polbeta"/>
</dbReference>